<evidence type="ECO:0000256" key="8">
    <source>
        <dbReference type="SAM" id="MobiDB-lite"/>
    </source>
</evidence>
<feature type="compositionally biased region" description="Basic residues" evidence="8">
    <location>
        <begin position="727"/>
        <end position="736"/>
    </location>
</feature>
<name>C2M9E0_9PORP</name>
<keyword evidence="5 7" id="KW-0460">Magnesium</keyword>
<sequence>MINPVNKTITLPDGRTITIETGKLAKQADGAVTVTMGSTVLLAAVTAAKDAKPDVDFMPLQVEYKEKFSAIGRFPGGFTRREGRASDYEILTCRLVDRALRPLFPDDYHAEVYVNIILFSSDGVDMPDALAGLAASAALAVSDIPFGGPISEVRVARVDGDFVINPTFEQLERADIDLMVAATLDNIMMVEGEMEEVQEEEMLEAIKVAHEAIKVQCQAQLELSEAVGKMVKREYPAEEQDEELRERMQRELYDKIYKVATAGTDKHARGDAFAAIVEEFKAQFTAEELEEKGMIIDRYYHDMEKAAMRRMILDEGKRLDGRRTDEIRPIWIETDCLPGPHGSAIFTRGETQSLSTVTLGTKSDEKLVDDVLNYGKERFLLHYNFPPFSTGEAKASRGISRREIGHGNLAHRALKRMIPEDYPYVIRVMSDILESNGSSSMATVCAGTLALRDAGVQMKKPVSGIAMGLISENKGTNYAILSDILGDEDHLGDMDFKVTGTRDGITATQMDIKVDGLSYEILAKALAQAKAGRLHILNKIEEAQPEARPDMKPHAPRIETLRIGKEFIGAVIGPGGKIIQGIQEKSGATVNIEEVDNYGIVEISSSNKESLDAALAMVRGIVATPEVGEVYKGTVSSVMPYGCFVQFMPGKDGLLHISEIDWKRFATIEETGLKEGDTIDVKLIEIDPKTGKFSLSHKALLPKPEGYVEPERRPRRERRDDGERRERRPRRERHDD</sequence>
<dbReference type="NCBIfam" id="TIGR03591">
    <property type="entry name" value="polynuc_phos"/>
    <property type="match status" value="1"/>
</dbReference>
<comment type="cofactor">
    <cofactor evidence="7">
        <name>Mg(2+)</name>
        <dbReference type="ChEBI" id="CHEBI:18420"/>
    </cofactor>
</comment>
<dbReference type="InterPro" id="IPR036612">
    <property type="entry name" value="KH_dom_type_1_sf"/>
</dbReference>
<dbReference type="PANTHER" id="PTHR11252:SF0">
    <property type="entry name" value="POLYRIBONUCLEOTIDE NUCLEOTIDYLTRANSFERASE 1, MITOCHONDRIAL"/>
    <property type="match status" value="1"/>
</dbReference>
<dbReference type="Pfam" id="PF03725">
    <property type="entry name" value="RNase_PH_C"/>
    <property type="match status" value="1"/>
</dbReference>
<feature type="binding site" evidence="7">
    <location>
        <position position="489"/>
    </location>
    <ligand>
        <name>Mg(2+)</name>
        <dbReference type="ChEBI" id="CHEBI:18420"/>
    </ligand>
</feature>
<dbReference type="OrthoDB" id="9804305at2"/>
<feature type="binding site" evidence="7">
    <location>
        <position position="495"/>
    </location>
    <ligand>
        <name>Mg(2+)</name>
        <dbReference type="ChEBI" id="CHEBI:18420"/>
    </ligand>
</feature>
<dbReference type="InterPro" id="IPR001247">
    <property type="entry name" value="ExoRNase_PH_dom1"/>
</dbReference>
<dbReference type="GO" id="GO:0003723">
    <property type="term" value="F:RNA binding"/>
    <property type="evidence" value="ECO:0007669"/>
    <property type="project" value="UniProtKB-UniRule"/>
</dbReference>
<dbReference type="Gene3D" id="2.40.50.140">
    <property type="entry name" value="Nucleic acid-binding proteins"/>
    <property type="match status" value="1"/>
</dbReference>
<comment type="caution">
    <text evidence="10">The sequence shown here is derived from an EMBL/GenBank/DDBJ whole genome shotgun (WGS) entry which is preliminary data.</text>
</comment>
<dbReference type="HAMAP" id="MF_01595">
    <property type="entry name" value="PNPase"/>
    <property type="match status" value="1"/>
</dbReference>
<dbReference type="InterPro" id="IPR027408">
    <property type="entry name" value="PNPase/RNase_PH_dom_sf"/>
</dbReference>
<dbReference type="CDD" id="cd11364">
    <property type="entry name" value="RNase_PH_PNPase_2"/>
    <property type="match status" value="1"/>
</dbReference>
<dbReference type="GO" id="GO:0004654">
    <property type="term" value="F:polyribonucleotide nucleotidyltransferase activity"/>
    <property type="evidence" value="ECO:0007669"/>
    <property type="project" value="UniProtKB-UniRule"/>
</dbReference>
<dbReference type="Pfam" id="PF01138">
    <property type="entry name" value="RNase_PH"/>
    <property type="match status" value="2"/>
</dbReference>
<accession>C2M9E0</accession>
<comment type="subcellular location">
    <subcellularLocation>
        <location evidence="7">Cytoplasm</location>
    </subcellularLocation>
</comment>
<dbReference type="EMBL" id="ACLR01000019">
    <property type="protein sequence ID" value="EEK17667.1"/>
    <property type="molecule type" value="Genomic_DNA"/>
</dbReference>
<keyword evidence="6 7" id="KW-0694">RNA-binding</keyword>
<dbReference type="SUPFAM" id="SSF54791">
    <property type="entry name" value="Eukaryotic type KH-domain (KH-domain type I)"/>
    <property type="match status" value="1"/>
</dbReference>
<dbReference type="Proteomes" id="UP000003303">
    <property type="component" value="Unassembled WGS sequence"/>
</dbReference>
<dbReference type="InterPro" id="IPR004088">
    <property type="entry name" value="KH_dom_type_1"/>
</dbReference>
<dbReference type="STRING" id="596327.PORUE0001_1535"/>
<proteinExistence type="inferred from homology"/>
<dbReference type="GO" id="GO:0000287">
    <property type="term" value="F:magnesium ion binding"/>
    <property type="evidence" value="ECO:0007669"/>
    <property type="project" value="UniProtKB-UniRule"/>
</dbReference>
<dbReference type="InterPro" id="IPR036456">
    <property type="entry name" value="PNPase_PH_RNA-bd_sf"/>
</dbReference>
<evidence type="ECO:0000256" key="2">
    <source>
        <dbReference type="ARBA" id="ARBA00022490"/>
    </source>
</evidence>
<dbReference type="FunFam" id="3.30.230.70:FF:000001">
    <property type="entry name" value="Polyribonucleotide nucleotidyltransferase"/>
    <property type="match status" value="1"/>
</dbReference>
<dbReference type="AlphaFoldDB" id="C2M9E0"/>
<keyword evidence="4 7" id="KW-0548">Nucleotidyltransferase</keyword>
<dbReference type="Gene3D" id="3.30.230.70">
    <property type="entry name" value="GHMP Kinase, N-terminal domain"/>
    <property type="match status" value="2"/>
</dbReference>
<dbReference type="NCBIfam" id="NF008805">
    <property type="entry name" value="PRK11824.1"/>
    <property type="match status" value="1"/>
</dbReference>
<dbReference type="PIRSF" id="PIRSF005499">
    <property type="entry name" value="PNPase"/>
    <property type="match status" value="1"/>
</dbReference>
<dbReference type="InterPro" id="IPR036345">
    <property type="entry name" value="ExoRNase_PH_dom2_sf"/>
</dbReference>
<evidence type="ECO:0000313" key="10">
    <source>
        <dbReference type="EMBL" id="EEK17667.1"/>
    </source>
</evidence>
<evidence type="ECO:0000256" key="3">
    <source>
        <dbReference type="ARBA" id="ARBA00022679"/>
    </source>
</evidence>
<dbReference type="InterPro" id="IPR004087">
    <property type="entry name" value="KH_dom"/>
</dbReference>
<evidence type="ECO:0000256" key="6">
    <source>
        <dbReference type="ARBA" id="ARBA00022884"/>
    </source>
</evidence>
<keyword evidence="2 7" id="KW-0963">Cytoplasm</keyword>
<dbReference type="SMART" id="SM00316">
    <property type="entry name" value="S1"/>
    <property type="match status" value="1"/>
</dbReference>
<evidence type="ECO:0000256" key="7">
    <source>
        <dbReference type="HAMAP-Rule" id="MF_01595"/>
    </source>
</evidence>
<dbReference type="InterPro" id="IPR015847">
    <property type="entry name" value="ExoRNase_PH_dom2"/>
</dbReference>
<dbReference type="FunFam" id="3.30.1370.10:FF:000001">
    <property type="entry name" value="Polyribonucleotide nucleotidyltransferase"/>
    <property type="match status" value="1"/>
</dbReference>
<dbReference type="RefSeq" id="WP_007364524.1">
    <property type="nucleotide sequence ID" value="NZ_ACLR01000019.1"/>
</dbReference>
<dbReference type="eggNOG" id="COG1185">
    <property type="taxonomic scope" value="Bacteria"/>
</dbReference>
<gene>
    <name evidence="7 10" type="primary">pnp</name>
    <name evidence="10" type="ORF">PORUE0001_1535</name>
</gene>
<dbReference type="CDD" id="cd02393">
    <property type="entry name" value="KH-I_PNPase"/>
    <property type="match status" value="1"/>
</dbReference>
<dbReference type="GO" id="GO:0000175">
    <property type="term" value="F:3'-5'-RNA exonuclease activity"/>
    <property type="evidence" value="ECO:0007669"/>
    <property type="project" value="TreeGrafter"/>
</dbReference>
<dbReference type="SUPFAM" id="SSF55666">
    <property type="entry name" value="Ribonuclease PH domain 2-like"/>
    <property type="match status" value="2"/>
</dbReference>
<dbReference type="InterPro" id="IPR020568">
    <property type="entry name" value="Ribosomal_Su5_D2-typ_SF"/>
</dbReference>
<evidence type="ECO:0000256" key="1">
    <source>
        <dbReference type="ARBA" id="ARBA00007404"/>
    </source>
</evidence>
<dbReference type="InterPro" id="IPR003029">
    <property type="entry name" value="S1_domain"/>
</dbReference>
<keyword evidence="7" id="KW-0479">Metal-binding</keyword>
<organism evidence="10 11">
    <name type="scientific">Porphyromonas uenonis 60-3</name>
    <dbReference type="NCBI Taxonomy" id="596327"/>
    <lineage>
        <taxon>Bacteria</taxon>
        <taxon>Pseudomonadati</taxon>
        <taxon>Bacteroidota</taxon>
        <taxon>Bacteroidia</taxon>
        <taxon>Bacteroidales</taxon>
        <taxon>Porphyromonadaceae</taxon>
        <taxon>Porphyromonas</taxon>
    </lineage>
</organism>
<keyword evidence="3 7" id="KW-0808">Transferase</keyword>
<dbReference type="SMART" id="SM00322">
    <property type="entry name" value="KH"/>
    <property type="match status" value="1"/>
</dbReference>
<dbReference type="PROSITE" id="PS50126">
    <property type="entry name" value="S1"/>
    <property type="match status" value="1"/>
</dbReference>
<dbReference type="Pfam" id="PF00575">
    <property type="entry name" value="S1"/>
    <property type="match status" value="1"/>
</dbReference>
<dbReference type="Gene3D" id="3.30.1370.10">
    <property type="entry name" value="K Homology domain, type 1"/>
    <property type="match status" value="1"/>
</dbReference>
<dbReference type="SUPFAM" id="SSF54211">
    <property type="entry name" value="Ribosomal protein S5 domain 2-like"/>
    <property type="match status" value="2"/>
</dbReference>
<evidence type="ECO:0000256" key="5">
    <source>
        <dbReference type="ARBA" id="ARBA00022842"/>
    </source>
</evidence>
<dbReference type="SUPFAM" id="SSF46915">
    <property type="entry name" value="Polynucleotide phosphorylase/guanosine pentaphosphate synthase (PNPase/GPSI), domain 3"/>
    <property type="match status" value="1"/>
</dbReference>
<dbReference type="PROSITE" id="PS50084">
    <property type="entry name" value="KH_TYPE_1"/>
    <property type="match status" value="1"/>
</dbReference>
<dbReference type="InterPro" id="IPR015848">
    <property type="entry name" value="PNPase_PH_RNA-bd_bac/org-type"/>
</dbReference>
<comment type="similarity">
    <text evidence="1 7">Belongs to the polyribonucleotide nucleotidyltransferase family.</text>
</comment>
<dbReference type="Pfam" id="PF03726">
    <property type="entry name" value="PNPase"/>
    <property type="match status" value="1"/>
</dbReference>
<dbReference type="PANTHER" id="PTHR11252">
    <property type="entry name" value="POLYRIBONUCLEOTIDE NUCLEOTIDYLTRANSFERASE"/>
    <property type="match status" value="1"/>
</dbReference>
<evidence type="ECO:0000313" key="11">
    <source>
        <dbReference type="Proteomes" id="UP000003303"/>
    </source>
</evidence>
<comment type="catalytic activity">
    <reaction evidence="7">
        <text>RNA(n+1) + phosphate = RNA(n) + a ribonucleoside 5'-diphosphate</text>
        <dbReference type="Rhea" id="RHEA:22096"/>
        <dbReference type="Rhea" id="RHEA-COMP:14527"/>
        <dbReference type="Rhea" id="RHEA-COMP:17342"/>
        <dbReference type="ChEBI" id="CHEBI:43474"/>
        <dbReference type="ChEBI" id="CHEBI:57930"/>
        <dbReference type="ChEBI" id="CHEBI:140395"/>
        <dbReference type="EC" id="2.7.7.8"/>
    </reaction>
</comment>
<dbReference type="InterPro" id="IPR012340">
    <property type="entry name" value="NA-bd_OB-fold"/>
</dbReference>
<dbReference type="Pfam" id="PF00013">
    <property type="entry name" value="KH_1"/>
    <property type="match status" value="1"/>
</dbReference>
<dbReference type="GO" id="GO:0005829">
    <property type="term" value="C:cytosol"/>
    <property type="evidence" value="ECO:0007669"/>
    <property type="project" value="TreeGrafter"/>
</dbReference>
<dbReference type="SUPFAM" id="SSF50249">
    <property type="entry name" value="Nucleic acid-binding proteins"/>
    <property type="match status" value="1"/>
</dbReference>
<dbReference type="GO" id="GO:0006396">
    <property type="term" value="P:RNA processing"/>
    <property type="evidence" value="ECO:0007669"/>
    <property type="project" value="InterPro"/>
</dbReference>
<dbReference type="EC" id="2.7.7.8" evidence="7"/>
<feature type="compositionally biased region" description="Basic and acidic residues" evidence="8">
    <location>
        <begin position="709"/>
        <end position="726"/>
    </location>
</feature>
<dbReference type="GO" id="GO:0006402">
    <property type="term" value="P:mRNA catabolic process"/>
    <property type="evidence" value="ECO:0007669"/>
    <property type="project" value="UniProtKB-UniRule"/>
</dbReference>
<dbReference type="InterPro" id="IPR012162">
    <property type="entry name" value="PNPase"/>
</dbReference>
<evidence type="ECO:0000256" key="4">
    <source>
        <dbReference type="ARBA" id="ARBA00022695"/>
    </source>
</evidence>
<feature type="region of interest" description="Disordered" evidence="8">
    <location>
        <begin position="704"/>
        <end position="736"/>
    </location>
</feature>
<reference evidence="10 11" key="1">
    <citation type="submission" date="2009-04" db="EMBL/GenBank/DDBJ databases">
        <authorList>
            <person name="Sebastian Y."/>
            <person name="Madupu R."/>
            <person name="Durkin A.S."/>
            <person name="Torralba M."/>
            <person name="Methe B."/>
            <person name="Sutton G.G."/>
            <person name="Strausberg R.L."/>
            <person name="Nelson K.E."/>
        </authorList>
    </citation>
    <scope>NUCLEOTIDE SEQUENCE [LARGE SCALE GENOMIC DNA]</scope>
    <source>
        <strain evidence="10 11">60-3</strain>
    </source>
</reference>
<feature type="domain" description="S1 motif" evidence="9">
    <location>
        <begin position="628"/>
        <end position="698"/>
    </location>
</feature>
<comment type="function">
    <text evidence="7">Involved in mRNA degradation. Catalyzes the phosphorolysis of single-stranded polyribonucleotides processively in the 3'- to 5'-direction.</text>
</comment>
<keyword evidence="11" id="KW-1185">Reference proteome</keyword>
<evidence type="ECO:0000259" key="9">
    <source>
        <dbReference type="PROSITE" id="PS50126"/>
    </source>
</evidence>
<protein>
    <recommendedName>
        <fullName evidence="7">Polyribonucleotide nucleotidyltransferase</fullName>
        <ecNumber evidence="7">2.7.7.8</ecNumber>
    </recommendedName>
    <alternativeName>
        <fullName evidence="7">Polynucleotide phosphorylase</fullName>
        <shortName evidence="7">PNPase</shortName>
    </alternativeName>
</protein>